<dbReference type="RefSeq" id="WP_185533645.1">
    <property type="nucleotide sequence ID" value="NZ_JAARWW010000005.1"/>
</dbReference>
<reference evidence="1 2" key="1">
    <citation type="submission" date="2020-03" db="EMBL/GenBank/DDBJ databases">
        <title>Soil Listeria distribution.</title>
        <authorList>
            <person name="Liao J."/>
            <person name="Wiedmann M."/>
        </authorList>
    </citation>
    <scope>NUCLEOTIDE SEQUENCE [LARGE SCALE GENOMIC DNA]</scope>
    <source>
        <strain evidence="1 2">FSL L7-0435</strain>
    </source>
</reference>
<proteinExistence type="predicted"/>
<protein>
    <recommendedName>
        <fullName evidence="3">Bacteriophage Gp15 protein</fullName>
    </recommendedName>
</protein>
<gene>
    <name evidence="1" type="ORF">HCA78_12695</name>
</gene>
<name>A0A842CS46_9LIST</name>
<evidence type="ECO:0000313" key="1">
    <source>
        <dbReference type="EMBL" id="MBC2004635.1"/>
    </source>
</evidence>
<evidence type="ECO:0008006" key="3">
    <source>
        <dbReference type="Google" id="ProtNLM"/>
    </source>
</evidence>
<accession>A0A842CS46</accession>
<dbReference type="AlphaFoldDB" id="A0A842CS46"/>
<comment type="caution">
    <text evidence="1">The sequence shown here is derived from an EMBL/GenBank/DDBJ whole genome shotgun (WGS) entry which is preliminary data.</text>
</comment>
<organism evidence="1 2">
    <name type="scientific">Listeria booriae</name>
    <dbReference type="NCBI Taxonomy" id="1552123"/>
    <lineage>
        <taxon>Bacteria</taxon>
        <taxon>Bacillati</taxon>
        <taxon>Bacillota</taxon>
        <taxon>Bacilli</taxon>
        <taxon>Bacillales</taxon>
        <taxon>Listeriaceae</taxon>
        <taxon>Listeria</taxon>
    </lineage>
</organism>
<sequence length="226" mass="26435">MFSKLDISTQLISEVYIGDKEYTIDMAFDNILRFIRLLGDEKITDANKIKIGIEILLDEKLDYDFETLIKIFKQLIAIIFDTDTEEAKEDVVYDLAGEPLPAEFQKKEKEYYSLTEDAQYIFSSFKHYYNIDLFEEQGELDWRKFKAYLNDLGSDTKFSEVVKIRMMEIPADATEAEKNDIRKLKAAYALEGSQNDIENGALDLAQKQIIAQKMYDEMMRKEEENE</sequence>
<dbReference type="Proteomes" id="UP000546806">
    <property type="component" value="Unassembled WGS sequence"/>
</dbReference>
<dbReference type="InterPro" id="IPR009660">
    <property type="entry name" value="Phage_A500_Gp15"/>
</dbReference>
<dbReference type="Pfam" id="PF06854">
    <property type="entry name" value="Phage_Gp15"/>
    <property type="match status" value="1"/>
</dbReference>
<dbReference type="EMBL" id="JAARWW010000005">
    <property type="protein sequence ID" value="MBC2004635.1"/>
    <property type="molecule type" value="Genomic_DNA"/>
</dbReference>
<evidence type="ECO:0000313" key="2">
    <source>
        <dbReference type="Proteomes" id="UP000546806"/>
    </source>
</evidence>